<protein>
    <submittedName>
        <fullName evidence="1">Unannotated protein</fullName>
    </submittedName>
</protein>
<proteinExistence type="predicted"/>
<sequence length="167" mass="19434">MTSFQEYLSLGYWLSESERLAIYKYLLRTRRRKYKSDAISLLNQGNLETNIANGEIAYEFTEGEVRYRARKIGDSEFNNFHRSVGVSKFRVIATSRLVKFFAQAELDVLRNFPIPSSKENREGGYCTNFYPFYDLNYYSNGRGKIIGLFKKLQAKDDELLEELLASA</sequence>
<reference evidence="1" key="1">
    <citation type="submission" date="2020-05" db="EMBL/GenBank/DDBJ databases">
        <authorList>
            <person name="Chiriac C."/>
            <person name="Salcher M."/>
            <person name="Ghai R."/>
            <person name="Kavagutti S V."/>
        </authorList>
    </citation>
    <scope>NUCLEOTIDE SEQUENCE</scope>
</reference>
<name>A0A6J6DY12_9ZZZZ</name>
<gene>
    <name evidence="1" type="ORF">UFOPK1683_00504</name>
</gene>
<accession>A0A6J6DY12</accession>
<dbReference type="EMBL" id="CAEZTL010000035">
    <property type="protein sequence ID" value="CAB4567825.1"/>
    <property type="molecule type" value="Genomic_DNA"/>
</dbReference>
<evidence type="ECO:0000313" key="1">
    <source>
        <dbReference type="EMBL" id="CAB4567825.1"/>
    </source>
</evidence>
<organism evidence="1">
    <name type="scientific">freshwater metagenome</name>
    <dbReference type="NCBI Taxonomy" id="449393"/>
    <lineage>
        <taxon>unclassified sequences</taxon>
        <taxon>metagenomes</taxon>
        <taxon>ecological metagenomes</taxon>
    </lineage>
</organism>
<dbReference type="AlphaFoldDB" id="A0A6J6DY12"/>